<reference evidence="1" key="1">
    <citation type="submission" date="2021-01" db="EMBL/GenBank/DDBJ databases">
        <authorList>
            <consortium name="Genoscope - CEA"/>
            <person name="William W."/>
        </authorList>
    </citation>
    <scope>NUCLEOTIDE SEQUENCE</scope>
</reference>
<proteinExistence type="predicted"/>
<organism evidence="1 2">
    <name type="scientific">Paramecium octaurelia</name>
    <dbReference type="NCBI Taxonomy" id="43137"/>
    <lineage>
        <taxon>Eukaryota</taxon>
        <taxon>Sar</taxon>
        <taxon>Alveolata</taxon>
        <taxon>Ciliophora</taxon>
        <taxon>Intramacronucleata</taxon>
        <taxon>Oligohymenophorea</taxon>
        <taxon>Peniculida</taxon>
        <taxon>Parameciidae</taxon>
        <taxon>Paramecium</taxon>
    </lineage>
</organism>
<gene>
    <name evidence="1" type="ORF">POCTA_138.1.T0420005</name>
</gene>
<keyword evidence="2" id="KW-1185">Reference proteome</keyword>
<sequence length="92" mass="11186">MSQILYDEGNIDYHSLRYGQTNKMRRKDFTDLQLDAFWNGTNSIFRNEHNVRYTKALPQLIQAKMVIYRRGQFPIGSLWQLVRTRRRKFFIL</sequence>
<dbReference type="EMBL" id="CAJJDP010000042">
    <property type="protein sequence ID" value="CAD8162578.1"/>
    <property type="molecule type" value="Genomic_DNA"/>
</dbReference>
<name>A0A8S1UCH1_PAROT</name>
<protein>
    <submittedName>
        <fullName evidence="1">Uncharacterized protein</fullName>
    </submittedName>
</protein>
<dbReference type="Proteomes" id="UP000683925">
    <property type="component" value="Unassembled WGS sequence"/>
</dbReference>
<accession>A0A8S1UCH1</accession>
<dbReference type="AlphaFoldDB" id="A0A8S1UCH1"/>
<comment type="caution">
    <text evidence="1">The sequence shown here is derived from an EMBL/GenBank/DDBJ whole genome shotgun (WGS) entry which is preliminary data.</text>
</comment>
<evidence type="ECO:0000313" key="2">
    <source>
        <dbReference type="Proteomes" id="UP000683925"/>
    </source>
</evidence>
<evidence type="ECO:0000313" key="1">
    <source>
        <dbReference type="EMBL" id="CAD8162578.1"/>
    </source>
</evidence>